<dbReference type="AlphaFoldDB" id="A0A817ACH2"/>
<evidence type="ECO:0000313" key="3">
    <source>
        <dbReference type="Proteomes" id="UP000663824"/>
    </source>
</evidence>
<organism evidence="1 3">
    <name type="scientific">Rotaria magnacalcarata</name>
    <dbReference type="NCBI Taxonomy" id="392030"/>
    <lineage>
        <taxon>Eukaryota</taxon>
        <taxon>Metazoa</taxon>
        <taxon>Spiralia</taxon>
        <taxon>Gnathifera</taxon>
        <taxon>Rotifera</taxon>
        <taxon>Eurotatoria</taxon>
        <taxon>Bdelloidea</taxon>
        <taxon>Philodinida</taxon>
        <taxon>Philodinidae</taxon>
        <taxon>Rotaria</taxon>
    </lineage>
</organism>
<dbReference type="Proteomes" id="UP000663824">
    <property type="component" value="Unassembled WGS sequence"/>
</dbReference>
<gene>
    <name evidence="1" type="ORF">MBJ925_LOCUS38777</name>
    <name evidence="2" type="ORF">SMN809_LOCUS31274</name>
</gene>
<dbReference type="EMBL" id="CAJNRE010021784">
    <property type="protein sequence ID" value="CAF2263041.1"/>
    <property type="molecule type" value="Genomic_DNA"/>
</dbReference>
<evidence type="ECO:0000313" key="1">
    <source>
        <dbReference type="EMBL" id="CAF2263041.1"/>
    </source>
</evidence>
<reference evidence="1" key="1">
    <citation type="submission" date="2021-02" db="EMBL/GenBank/DDBJ databases">
        <authorList>
            <person name="Nowell W R."/>
        </authorList>
    </citation>
    <scope>NUCLEOTIDE SEQUENCE</scope>
</reference>
<sequence>MVTTLKDINQMHTIKLLKKILDHTQVKILVLINQVDLRLKEEWENFRKRDSYTRQDSDDEDTDNYKSDQEFSRCKILEEMVRRPKEELINGLQENDTVVTNRVTFQTVILKGFNEFYKTFDEPDFREKVHKSNVNKWIKQNLINSTDSKQA</sequence>
<accession>A0A817ACH2</accession>
<protein>
    <submittedName>
        <fullName evidence="1">Uncharacterized protein</fullName>
    </submittedName>
</protein>
<proteinExistence type="predicted"/>
<dbReference type="Proteomes" id="UP000676336">
    <property type="component" value="Unassembled WGS sequence"/>
</dbReference>
<name>A0A817ACH2_9BILA</name>
<comment type="caution">
    <text evidence="1">The sequence shown here is derived from an EMBL/GenBank/DDBJ whole genome shotgun (WGS) entry which is preliminary data.</text>
</comment>
<evidence type="ECO:0000313" key="2">
    <source>
        <dbReference type="EMBL" id="CAF4419310.1"/>
    </source>
</evidence>
<dbReference type="EMBL" id="CAJOBI010061942">
    <property type="protein sequence ID" value="CAF4419310.1"/>
    <property type="molecule type" value="Genomic_DNA"/>
</dbReference>